<dbReference type="InterPro" id="IPR036282">
    <property type="entry name" value="Glutathione-S-Trfase_C_sf"/>
</dbReference>
<sequence length="146" mass="15973">MESGAILLYLADLAGGRLVGGPPTAGNVRRARITQWLMWQMGGVGPMFGQLNFFERLPPETDGRSYGIGRYGAEGERLLGVLDSALAGREWLADEEMSVADIAVYPWVVSWMTKHRSAPDAHPHVRAWASRMGAREGVQRGMAVYG</sequence>
<feature type="domain" description="GST C-terminal" evidence="1">
    <location>
        <begin position="26"/>
        <end position="146"/>
    </location>
</feature>
<dbReference type="OrthoDB" id="422574at2759"/>
<accession>A0A1X6NMR4</accession>
<reference evidence="2 3" key="1">
    <citation type="submission" date="2017-03" db="EMBL/GenBank/DDBJ databases">
        <title>WGS assembly of Porphyra umbilicalis.</title>
        <authorList>
            <person name="Brawley S.H."/>
            <person name="Blouin N.A."/>
            <person name="Ficko-Blean E."/>
            <person name="Wheeler G.L."/>
            <person name="Lohr M."/>
            <person name="Goodson H.V."/>
            <person name="Jenkins J.W."/>
            <person name="Blaby-Haas C.E."/>
            <person name="Helliwell K.E."/>
            <person name="Chan C."/>
            <person name="Marriage T."/>
            <person name="Bhattacharya D."/>
            <person name="Klein A.S."/>
            <person name="Badis Y."/>
            <person name="Brodie J."/>
            <person name="Cao Y."/>
            <person name="Collen J."/>
            <person name="Dittami S.M."/>
            <person name="Gachon C.M."/>
            <person name="Green B.R."/>
            <person name="Karpowicz S."/>
            <person name="Kim J.W."/>
            <person name="Kudahl U."/>
            <person name="Lin S."/>
            <person name="Michel G."/>
            <person name="Mittag M."/>
            <person name="Olson B.J."/>
            <person name="Pangilinan J."/>
            <person name="Peng Y."/>
            <person name="Qiu H."/>
            <person name="Shu S."/>
            <person name="Singer J.T."/>
            <person name="Smith A.G."/>
            <person name="Sprecher B.N."/>
            <person name="Wagner V."/>
            <person name="Wang W."/>
            <person name="Wang Z.-Y."/>
            <person name="Yan J."/>
            <person name="Yarish C."/>
            <person name="Zoeuner-Riek S."/>
            <person name="Zhuang Y."/>
            <person name="Zou Y."/>
            <person name="Lindquist E.A."/>
            <person name="Grimwood J."/>
            <person name="Barry K."/>
            <person name="Rokhsar D.S."/>
            <person name="Schmutz J."/>
            <person name="Stiller J.W."/>
            <person name="Grossman A.R."/>
            <person name="Prochnik S.E."/>
        </authorList>
    </citation>
    <scope>NUCLEOTIDE SEQUENCE [LARGE SCALE GENOMIC DNA]</scope>
    <source>
        <strain evidence="2">4086291</strain>
    </source>
</reference>
<dbReference type="Proteomes" id="UP000218209">
    <property type="component" value="Unassembled WGS sequence"/>
</dbReference>
<dbReference type="SUPFAM" id="SSF47616">
    <property type="entry name" value="GST C-terminal domain-like"/>
    <property type="match status" value="1"/>
</dbReference>
<gene>
    <name evidence="2" type="ORF">BU14_1321s0003</name>
</gene>
<protein>
    <recommendedName>
        <fullName evidence="1">GST C-terminal domain-containing protein</fullName>
    </recommendedName>
</protein>
<dbReference type="PANTHER" id="PTHR44051:SF8">
    <property type="entry name" value="GLUTATHIONE S-TRANSFERASE GSTA"/>
    <property type="match status" value="1"/>
</dbReference>
<evidence type="ECO:0000313" key="3">
    <source>
        <dbReference type="Proteomes" id="UP000218209"/>
    </source>
</evidence>
<organism evidence="2 3">
    <name type="scientific">Porphyra umbilicalis</name>
    <name type="common">Purple laver</name>
    <name type="synonym">Red alga</name>
    <dbReference type="NCBI Taxonomy" id="2786"/>
    <lineage>
        <taxon>Eukaryota</taxon>
        <taxon>Rhodophyta</taxon>
        <taxon>Bangiophyceae</taxon>
        <taxon>Bangiales</taxon>
        <taxon>Bangiaceae</taxon>
        <taxon>Porphyra</taxon>
    </lineage>
</organism>
<dbReference type="InterPro" id="IPR010987">
    <property type="entry name" value="Glutathione-S-Trfase_C-like"/>
</dbReference>
<dbReference type="Gene3D" id="1.20.1050.10">
    <property type="match status" value="1"/>
</dbReference>
<dbReference type="InterPro" id="IPR040079">
    <property type="entry name" value="Glutathione_S-Trfase"/>
</dbReference>
<dbReference type="EMBL" id="KV919461">
    <property type="protein sequence ID" value="OSX69643.1"/>
    <property type="molecule type" value="Genomic_DNA"/>
</dbReference>
<dbReference type="SFLD" id="SFLDS00019">
    <property type="entry name" value="Glutathione_Transferase_(cytos"/>
    <property type="match status" value="1"/>
</dbReference>
<dbReference type="PANTHER" id="PTHR44051">
    <property type="entry name" value="GLUTATHIONE S-TRANSFERASE-RELATED"/>
    <property type="match status" value="1"/>
</dbReference>
<keyword evidence="3" id="KW-1185">Reference proteome</keyword>
<dbReference type="InterPro" id="IPR004046">
    <property type="entry name" value="GST_C"/>
</dbReference>
<evidence type="ECO:0000259" key="1">
    <source>
        <dbReference type="PROSITE" id="PS50405"/>
    </source>
</evidence>
<dbReference type="Pfam" id="PF00043">
    <property type="entry name" value="GST_C"/>
    <property type="match status" value="1"/>
</dbReference>
<dbReference type="PROSITE" id="PS50405">
    <property type="entry name" value="GST_CTER"/>
    <property type="match status" value="1"/>
</dbReference>
<name>A0A1X6NMR4_PORUM</name>
<proteinExistence type="predicted"/>
<evidence type="ECO:0000313" key="2">
    <source>
        <dbReference type="EMBL" id="OSX69643.1"/>
    </source>
</evidence>
<dbReference type="AlphaFoldDB" id="A0A1X6NMR4"/>